<evidence type="ECO:0000256" key="2">
    <source>
        <dbReference type="SAM" id="Phobius"/>
    </source>
</evidence>
<keyword evidence="2" id="KW-0472">Membrane</keyword>
<reference evidence="4" key="1">
    <citation type="submission" date="2023-10" db="EMBL/GenBank/DDBJ databases">
        <title>Genome assembly of Pristionchus species.</title>
        <authorList>
            <person name="Yoshida K."/>
            <person name="Sommer R.J."/>
        </authorList>
    </citation>
    <scope>NUCLEOTIDE SEQUENCE</scope>
    <source>
        <strain evidence="4">RS0144</strain>
    </source>
</reference>
<dbReference type="Proteomes" id="UP001432027">
    <property type="component" value="Unassembled WGS sequence"/>
</dbReference>
<dbReference type="AlphaFoldDB" id="A0AAV5SET1"/>
<evidence type="ECO:0000256" key="1">
    <source>
        <dbReference type="ARBA" id="ARBA00022737"/>
    </source>
</evidence>
<accession>A0AAV5SET1</accession>
<feature type="domain" description="Nematode cuticle collagen N-terminal" evidence="3">
    <location>
        <begin position="20"/>
        <end position="72"/>
    </location>
</feature>
<organism evidence="4 5">
    <name type="scientific">Pristionchus entomophagus</name>
    <dbReference type="NCBI Taxonomy" id="358040"/>
    <lineage>
        <taxon>Eukaryota</taxon>
        <taxon>Metazoa</taxon>
        <taxon>Ecdysozoa</taxon>
        <taxon>Nematoda</taxon>
        <taxon>Chromadorea</taxon>
        <taxon>Rhabditida</taxon>
        <taxon>Rhabditina</taxon>
        <taxon>Diplogasteromorpha</taxon>
        <taxon>Diplogasteroidea</taxon>
        <taxon>Neodiplogasteridae</taxon>
        <taxon>Pristionchus</taxon>
    </lineage>
</organism>
<dbReference type="GO" id="GO:0042302">
    <property type="term" value="F:structural constituent of cuticle"/>
    <property type="evidence" value="ECO:0007669"/>
    <property type="project" value="InterPro"/>
</dbReference>
<evidence type="ECO:0000313" key="5">
    <source>
        <dbReference type="Proteomes" id="UP001432027"/>
    </source>
</evidence>
<feature type="non-terminal residue" evidence="4">
    <location>
        <position position="1"/>
    </location>
</feature>
<evidence type="ECO:0000259" key="3">
    <source>
        <dbReference type="SMART" id="SM01088"/>
    </source>
</evidence>
<keyword evidence="5" id="KW-1185">Reference proteome</keyword>
<evidence type="ECO:0000313" key="4">
    <source>
        <dbReference type="EMBL" id="GMS78675.1"/>
    </source>
</evidence>
<protein>
    <recommendedName>
        <fullName evidence="3">Nematode cuticle collagen N-terminal domain-containing protein</fullName>
    </recommendedName>
</protein>
<comment type="caution">
    <text evidence="4">The sequence shown here is derived from an EMBL/GenBank/DDBJ whole genome shotgun (WGS) entry which is preliminary data.</text>
</comment>
<dbReference type="SMART" id="SM01088">
    <property type="entry name" value="Col_cuticle_N"/>
    <property type="match status" value="1"/>
</dbReference>
<proteinExistence type="predicted"/>
<feature type="non-terminal residue" evidence="4">
    <location>
        <position position="90"/>
    </location>
</feature>
<keyword evidence="1" id="KW-0677">Repeat</keyword>
<feature type="transmembrane region" description="Helical" evidence="2">
    <location>
        <begin position="20"/>
        <end position="44"/>
    </location>
</feature>
<dbReference type="EMBL" id="BTSX01000001">
    <property type="protein sequence ID" value="GMS78675.1"/>
    <property type="molecule type" value="Genomic_DNA"/>
</dbReference>
<dbReference type="InterPro" id="IPR002486">
    <property type="entry name" value="Col_cuticle_N"/>
</dbReference>
<gene>
    <name evidence="4" type="ORF">PENTCL1PPCAC_850</name>
</gene>
<keyword evidence="2" id="KW-1133">Transmembrane helix</keyword>
<name>A0AAV5SET1_9BILA</name>
<keyword evidence="2" id="KW-0812">Transmembrane</keyword>
<sequence>KKPSSAMDSDTIKKVTVYKAVGYVSVCVSSVAILAIWVSLPLLIQQASHVRRSAIEDLTACQSHVKDVWSSVIAMRPLRSHNRTARQTYW</sequence>
<dbReference type="Pfam" id="PF01484">
    <property type="entry name" value="Col_cuticle_N"/>
    <property type="match status" value="1"/>
</dbReference>